<evidence type="ECO:0000313" key="1">
    <source>
        <dbReference type="EMBL" id="MDQ0454883.1"/>
    </source>
</evidence>
<sequence>MNRPAALRPCVGQTGLRRVCLKQRRLSTTVVHSTSLNRLLLVRLGWSGRITATAIADASAASFFWRLMNDLMQIRVEPHIVANVPLYSQRKSVRSST</sequence>
<keyword evidence="2" id="KW-1185">Reference proteome</keyword>
<gene>
    <name evidence="1" type="ORF">QO005_001213</name>
</gene>
<organism evidence="1 2">
    <name type="scientific">Rhizobium paknamense</name>
    <dbReference type="NCBI Taxonomy" id="1206817"/>
    <lineage>
        <taxon>Bacteria</taxon>
        <taxon>Pseudomonadati</taxon>
        <taxon>Pseudomonadota</taxon>
        <taxon>Alphaproteobacteria</taxon>
        <taxon>Hyphomicrobiales</taxon>
        <taxon>Rhizobiaceae</taxon>
        <taxon>Rhizobium/Agrobacterium group</taxon>
        <taxon>Rhizobium</taxon>
    </lineage>
</organism>
<evidence type="ECO:0000313" key="2">
    <source>
        <dbReference type="Proteomes" id="UP001235269"/>
    </source>
</evidence>
<protein>
    <submittedName>
        <fullName evidence="1">Uncharacterized protein</fullName>
    </submittedName>
</protein>
<proteinExistence type="predicted"/>
<reference evidence="1 2" key="1">
    <citation type="submission" date="2023-07" db="EMBL/GenBank/DDBJ databases">
        <title>Genomic Encyclopedia of Type Strains, Phase IV (KMG-IV): sequencing the most valuable type-strain genomes for metagenomic binning, comparative biology and taxonomic classification.</title>
        <authorList>
            <person name="Goeker M."/>
        </authorList>
    </citation>
    <scope>NUCLEOTIDE SEQUENCE [LARGE SCALE GENOMIC DNA]</scope>
    <source>
        <strain evidence="1 2">DSM 100301</strain>
    </source>
</reference>
<dbReference type="EMBL" id="JAUSWH010000003">
    <property type="protein sequence ID" value="MDQ0454883.1"/>
    <property type="molecule type" value="Genomic_DNA"/>
</dbReference>
<name>A0ABU0IB47_9HYPH</name>
<comment type="caution">
    <text evidence="1">The sequence shown here is derived from an EMBL/GenBank/DDBJ whole genome shotgun (WGS) entry which is preliminary data.</text>
</comment>
<dbReference type="Proteomes" id="UP001235269">
    <property type="component" value="Unassembled WGS sequence"/>
</dbReference>
<accession>A0ABU0IB47</accession>